<evidence type="ECO:0000313" key="2">
    <source>
        <dbReference type="Proteomes" id="UP001500831"/>
    </source>
</evidence>
<comment type="caution">
    <text evidence="1">The sequence shown here is derived from an EMBL/GenBank/DDBJ whole genome shotgun (WGS) entry which is preliminary data.</text>
</comment>
<reference evidence="1 2" key="1">
    <citation type="journal article" date="2019" name="Int. J. Syst. Evol. Microbiol.">
        <title>The Global Catalogue of Microorganisms (GCM) 10K type strain sequencing project: providing services to taxonomists for standard genome sequencing and annotation.</title>
        <authorList>
            <consortium name="The Broad Institute Genomics Platform"/>
            <consortium name="The Broad Institute Genome Sequencing Center for Infectious Disease"/>
            <person name="Wu L."/>
            <person name="Ma J."/>
        </authorList>
    </citation>
    <scope>NUCLEOTIDE SEQUENCE [LARGE SCALE GENOMIC DNA]</scope>
    <source>
        <strain evidence="1 2">JCM 6242</strain>
    </source>
</reference>
<keyword evidence="2" id="KW-1185">Reference proteome</keyword>
<evidence type="ECO:0000313" key="1">
    <source>
        <dbReference type="EMBL" id="GAA2873033.1"/>
    </source>
</evidence>
<accession>A0ABN3VZ15</accession>
<organism evidence="1 2">
    <name type="scientific">Streptosporangium fragile</name>
    <dbReference type="NCBI Taxonomy" id="46186"/>
    <lineage>
        <taxon>Bacteria</taxon>
        <taxon>Bacillati</taxon>
        <taxon>Actinomycetota</taxon>
        <taxon>Actinomycetes</taxon>
        <taxon>Streptosporangiales</taxon>
        <taxon>Streptosporangiaceae</taxon>
        <taxon>Streptosporangium</taxon>
    </lineage>
</organism>
<sequence>MPDEIVLSGCLLNGDNLHQLSGNHTQTPVKGMGEELFVDARREITHSPAL</sequence>
<dbReference type="Proteomes" id="UP001500831">
    <property type="component" value="Unassembled WGS sequence"/>
</dbReference>
<proteinExistence type="predicted"/>
<protein>
    <submittedName>
        <fullName evidence="1">Uncharacterized protein</fullName>
    </submittedName>
</protein>
<gene>
    <name evidence="1" type="ORF">GCM10010517_33520</name>
</gene>
<dbReference type="EMBL" id="BAAAVI010000021">
    <property type="protein sequence ID" value="GAA2873033.1"/>
    <property type="molecule type" value="Genomic_DNA"/>
</dbReference>
<name>A0ABN3VZ15_9ACTN</name>